<dbReference type="InterPro" id="IPR011323">
    <property type="entry name" value="Mss4/transl-control_tumour"/>
</dbReference>
<keyword evidence="4" id="KW-0653">Protein transport</keyword>
<dbReference type="PANTHER" id="PTHR10908">
    <property type="entry name" value="SEROTONIN N-ACETYLTRANSFERASE"/>
    <property type="match status" value="1"/>
</dbReference>
<dbReference type="RefSeq" id="XP_011386085.1">
    <property type="nucleotide sequence ID" value="XM_011387783.1"/>
</dbReference>
<dbReference type="GO" id="GO:0004059">
    <property type="term" value="F:aralkylamine N-acetyltransferase activity"/>
    <property type="evidence" value="ECO:0000318"/>
    <property type="project" value="GO_Central"/>
</dbReference>
<accession>A0A0D1E892</accession>
<feature type="compositionally biased region" description="Polar residues" evidence="6">
    <location>
        <begin position="59"/>
        <end position="70"/>
    </location>
</feature>
<evidence type="ECO:0000256" key="3">
    <source>
        <dbReference type="ARBA" id="ARBA00022679"/>
    </source>
</evidence>
<reference evidence="8 9" key="1">
    <citation type="journal article" date="2006" name="Nature">
        <title>Insights from the genome of the biotrophic fungal plant pathogen Ustilago maydis.</title>
        <authorList>
            <person name="Kamper J."/>
            <person name="Kahmann R."/>
            <person name="Bolker M."/>
            <person name="Ma L.J."/>
            <person name="Brefort T."/>
            <person name="Saville B.J."/>
            <person name="Banuett F."/>
            <person name="Kronstad J.W."/>
            <person name="Gold S.E."/>
            <person name="Muller O."/>
            <person name="Perlin M.H."/>
            <person name="Wosten H.A."/>
            <person name="de Vries R."/>
            <person name="Ruiz-Herrera J."/>
            <person name="Reynaga-Pena C.G."/>
            <person name="Snetselaar K."/>
            <person name="McCann M."/>
            <person name="Perez-Martin J."/>
            <person name="Feldbrugge M."/>
            <person name="Basse C.W."/>
            <person name="Steinberg G."/>
            <person name="Ibeas J.I."/>
            <person name="Holloman W."/>
            <person name="Guzman P."/>
            <person name="Farman M."/>
            <person name="Stajich J.E."/>
            <person name="Sentandreu R."/>
            <person name="Gonzalez-Prieto J.M."/>
            <person name="Kennell J.C."/>
            <person name="Molina L."/>
            <person name="Schirawski J."/>
            <person name="Mendoza-Mendoza A."/>
            <person name="Greilinger D."/>
            <person name="Munch K."/>
            <person name="Rossel N."/>
            <person name="Scherer M."/>
            <person name="Vranes M."/>
            <person name="Ladendorf O."/>
            <person name="Vincon V."/>
            <person name="Fuchs U."/>
            <person name="Sandrock B."/>
            <person name="Meng S."/>
            <person name="Ho E.C."/>
            <person name="Cahill M.J."/>
            <person name="Boyce K.J."/>
            <person name="Klose J."/>
            <person name="Klosterman S.J."/>
            <person name="Deelstra H.J."/>
            <person name="Ortiz-Castellanos L."/>
            <person name="Li W."/>
            <person name="Sanchez-Alonso P."/>
            <person name="Schreier P.H."/>
            <person name="Hauser-Hahn I."/>
            <person name="Vaupel M."/>
            <person name="Koopmann E."/>
            <person name="Friedrich G."/>
            <person name="Voss H."/>
            <person name="Schluter T."/>
            <person name="Margolis J."/>
            <person name="Platt D."/>
            <person name="Swimmer C."/>
            <person name="Gnirke A."/>
            <person name="Chen F."/>
            <person name="Vysotskaia V."/>
            <person name="Mannhaupt G."/>
            <person name="Guldener U."/>
            <person name="Munsterkotter M."/>
            <person name="Haase D."/>
            <person name="Oesterheld M."/>
            <person name="Mewes H.W."/>
            <person name="Mauceli E.W."/>
            <person name="DeCaprio D."/>
            <person name="Wade C.M."/>
            <person name="Butler J."/>
            <person name="Young S."/>
            <person name="Jaffe D.B."/>
            <person name="Calvo S."/>
            <person name="Nusbaum C."/>
            <person name="Galagan J."/>
            <person name="Birren B.W."/>
        </authorList>
    </citation>
    <scope>NUCLEOTIDE SEQUENCE [LARGE SCALE GENOMIC DNA]</scope>
    <source>
        <strain evidence="9">DSM 14603 / FGSC 9021 / UM521</strain>
    </source>
</reference>
<dbReference type="EMBL" id="CM003140">
    <property type="protein sequence ID" value="KIS71686.1"/>
    <property type="molecule type" value="Genomic_DNA"/>
</dbReference>
<sequence length="661" mass="70976">MHPPPSHMAHNSTTLYQTITHTLGRTNTRSNSTSSSTSNMSQSSQRSPPPSSHKRTSSQHKSSSPSFATSTLPRNLVFDYVRPEEVRAAHALEVEGFPPEDAASYDRLLSRQTAAPHLFLGAFVPLPPPKVAGPLSVSGQPRRRIVGFITGTAAPALTLRSMSTHDTSEDARIVCIHSVCVASEMQRKGLATRMLENYISRIRKAEEGKGPEGDKGKRGYETLALLAHEELTALYKKVGFRTQCVSHVQYGSGQWLEMRRSVYPSPSSGSASRPGSQLTRTTSATSSASDDPPAGLKMTSPVAPSVDTTPTPKQGAASSALTTTVNQDKKSLAPSEPKSAASPPSKSTSPPGMPSQASIMAALAAQSEPGKNPGQTYTSILGQAVAAKTPAEDAGLALEARLVDRETGTNLAKLYCPMDNCRCCLLAKGAGEWTRKESGPLSNPALQLPNSPSPPQTPAFPLHAASASVSHRLLTSVKGFWMVAGPLQFENVGFSRDLLWTVPLCNDPTSIKLDSDQALGNSVGSSTAQRTKAQEKEAREKQKKEEKEKRKKEKRNRKHAGSGSDDSDEDVASLLSHLSLGLKPGEQLTVKYLLCPDCECGPLGFTILPAEMQGGRLAAEVGDEVERMKGGMREPGETKPKRPPQMFYLAADRVRYQFERS</sequence>
<evidence type="ECO:0000256" key="4">
    <source>
        <dbReference type="ARBA" id="ARBA00022927"/>
    </source>
</evidence>
<dbReference type="AlphaFoldDB" id="A0A0D1E892"/>
<feature type="compositionally biased region" description="Polar residues" evidence="6">
    <location>
        <begin position="306"/>
        <end position="326"/>
    </location>
</feature>
<dbReference type="PROSITE" id="PS51186">
    <property type="entry name" value="GNAT"/>
    <property type="match status" value="1"/>
</dbReference>
<keyword evidence="3" id="KW-0808">Transferase</keyword>
<dbReference type="InterPro" id="IPR000182">
    <property type="entry name" value="GNAT_dom"/>
</dbReference>
<evidence type="ECO:0000256" key="6">
    <source>
        <dbReference type="SAM" id="MobiDB-lite"/>
    </source>
</evidence>
<protein>
    <recommendedName>
        <fullName evidence="7">N-acetyltransferase domain-containing protein</fullName>
    </recommendedName>
</protein>
<dbReference type="Gene3D" id="2.170.150.10">
    <property type="entry name" value="Metal Binding Protein, Guanine Nucleotide Exchange Factor, Chain A"/>
    <property type="match status" value="1"/>
</dbReference>
<feature type="compositionally biased region" description="Polar residues" evidence="6">
    <location>
        <begin position="518"/>
        <end position="531"/>
    </location>
</feature>
<dbReference type="GO" id="GO:0005085">
    <property type="term" value="F:guanyl-nucleotide exchange factor activity"/>
    <property type="evidence" value="ECO:0007669"/>
    <property type="project" value="UniProtKB-KW"/>
</dbReference>
<dbReference type="Pfam" id="PF04421">
    <property type="entry name" value="Mss4"/>
    <property type="match status" value="1"/>
</dbReference>
<keyword evidence="1" id="KW-0813">Transport</keyword>
<dbReference type="OrthoDB" id="30840at2759"/>
<feature type="domain" description="N-acetyltransferase" evidence="7">
    <location>
        <begin position="76"/>
        <end position="263"/>
    </location>
</feature>
<evidence type="ECO:0000256" key="2">
    <source>
        <dbReference type="ARBA" id="ARBA00022658"/>
    </source>
</evidence>
<dbReference type="GO" id="GO:0005737">
    <property type="term" value="C:cytoplasm"/>
    <property type="evidence" value="ECO:0000318"/>
    <property type="project" value="GO_Central"/>
</dbReference>
<dbReference type="GO" id="GO:0015031">
    <property type="term" value="P:protein transport"/>
    <property type="evidence" value="ECO:0007669"/>
    <property type="project" value="UniProtKB-KW"/>
</dbReference>
<feature type="compositionally biased region" description="Low complexity" evidence="6">
    <location>
        <begin position="262"/>
        <end position="294"/>
    </location>
</feature>
<feature type="region of interest" description="Disordered" evidence="6">
    <location>
        <begin position="262"/>
        <end position="356"/>
    </location>
</feature>
<proteinExistence type="predicted"/>
<dbReference type="SUPFAM" id="SSF55729">
    <property type="entry name" value="Acyl-CoA N-acyltransferases (Nat)"/>
    <property type="match status" value="1"/>
</dbReference>
<name>A0A0D1E892_MYCMD</name>
<keyword evidence="2" id="KW-0344">Guanine-nucleotide releasing factor</keyword>
<dbReference type="eggNOG" id="KOG4144">
    <property type="taxonomic scope" value="Eukaryota"/>
</dbReference>
<evidence type="ECO:0000256" key="1">
    <source>
        <dbReference type="ARBA" id="ARBA00022448"/>
    </source>
</evidence>
<dbReference type="GO" id="GO:0007264">
    <property type="term" value="P:small GTPase-mediated signal transduction"/>
    <property type="evidence" value="ECO:0007669"/>
    <property type="project" value="InterPro"/>
</dbReference>
<dbReference type="CDD" id="cd04301">
    <property type="entry name" value="NAT_SF"/>
    <property type="match status" value="1"/>
</dbReference>
<evidence type="ECO:0000313" key="9">
    <source>
        <dbReference type="Proteomes" id="UP000000561"/>
    </source>
</evidence>
<evidence type="ECO:0000313" key="8">
    <source>
        <dbReference type="EMBL" id="KIS71686.1"/>
    </source>
</evidence>
<dbReference type="VEuPathDB" id="FungiDB:UMAG_00127"/>
<dbReference type="PROSITE" id="PS51796">
    <property type="entry name" value="MSS4"/>
    <property type="match status" value="1"/>
</dbReference>
<dbReference type="InParanoid" id="A0A0D1E892"/>
<dbReference type="SUPFAM" id="SSF51316">
    <property type="entry name" value="Mss4-like"/>
    <property type="match status" value="1"/>
</dbReference>
<feature type="region of interest" description="Disordered" evidence="6">
    <location>
        <begin position="516"/>
        <end position="570"/>
    </location>
</feature>
<feature type="compositionally biased region" description="Low complexity" evidence="6">
    <location>
        <begin position="25"/>
        <end position="46"/>
    </location>
</feature>
<dbReference type="KEGG" id="uma:UMAG_00127"/>
<dbReference type="OMA" id="ARIVCIH"/>
<evidence type="ECO:0000256" key="5">
    <source>
        <dbReference type="ARBA" id="ARBA00023315"/>
    </source>
</evidence>
<feature type="compositionally biased region" description="Basic residues" evidence="6">
    <location>
        <begin position="549"/>
        <end position="560"/>
    </location>
</feature>
<dbReference type="Gene3D" id="3.40.630.30">
    <property type="match status" value="1"/>
</dbReference>
<organism evidence="8 9">
    <name type="scientific">Mycosarcoma maydis</name>
    <name type="common">Corn smut fungus</name>
    <name type="synonym">Ustilago maydis</name>
    <dbReference type="NCBI Taxonomy" id="5270"/>
    <lineage>
        <taxon>Eukaryota</taxon>
        <taxon>Fungi</taxon>
        <taxon>Dikarya</taxon>
        <taxon>Basidiomycota</taxon>
        <taxon>Ustilaginomycotina</taxon>
        <taxon>Ustilaginomycetes</taxon>
        <taxon>Ustilaginales</taxon>
        <taxon>Ustilaginaceae</taxon>
        <taxon>Mycosarcoma</taxon>
    </lineage>
</organism>
<dbReference type="PANTHER" id="PTHR10908:SF0">
    <property type="entry name" value="SEROTONIN N-ACETYLTRANSFERASE"/>
    <property type="match status" value="1"/>
</dbReference>
<dbReference type="STRING" id="237631.A0A0D1E892"/>
<evidence type="ECO:0000259" key="7">
    <source>
        <dbReference type="PROSITE" id="PS51186"/>
    </source>
</evidence>
<keyword evidence="9" id="KW-1185">Reference proteome</keyword>
<dbReference type="Proteomes" id="UP000000561">
    <property type="component" value="Chromosome 1"/>
</dbReference>
<feature type="region of interest" description="Disordered" evidence="6">
    <location>
        <begin position="25"/>
        <end position="70"/>
    </location>
</feature>
<dbReference type="InterPro" id="IPR007515">
    <property type="entry name" value="Mss4"/>
</dbReference>
<keyword evidence="5" id="KW-0012">Acyltransferase</keyword>
<dbReference type="GeneID" id="23561519"/>
<dbReference type="InterPro" id="IPR011057">
    <property type="entry name" value="Mss4-like_sf"/>
</dbReference>
<gene>
    <name evidence="8" type="ORF">UMAG_00127</name>
</gene>
<feature type="compositionally biased region" description="Low complexity" evidence="6">
    <location>
        <begin position="332"/>
        <end position="350"/>
    </location>
</feature>
<dbReference type="InterPro" id="IPR016181">
    <property type="entry name" value="Acyl_CoA_acyltransferase"/>
</dbReference>
<dbReference type="InterPro" id="IPR051635">
    <property type="entry name" value="SNAT-like"/>
</dbReference>
<feature type="compositionally biased region" description="Basic and acidic residues" evidence="6">
    <location>
        <begin position="532"/>
        <end position="548"/>
    </location>
</feature>